<evidence type="ECO:0000259" key="9">
    <source>
        <dbReference type="PROSITE" id="PS51358"/>
    </source>
</evidence>
<dbReference type="PANTHER" id="PTHR10894:SF1">
    <property type="entry name" value="NUCLEOLAR PROTEIN 58"/>
    <property type="match status" value="1"/>
</dbReference>
<keyword evidence="4" id="KW-0690">Ribosome biogenesis</keyword>
<evidence type="ECO:0000256" key="5">
    <source>
        <dbReference type="ARBA" id="ARBA00023242"/>
    </source>
</evidence>
<comment type="function">
    <text evidence="7">Required for pre-18S rRNA processing. May bind microtubules.</text>
</comment>
<dbReference type="GO" id="GO:0031428">
    <property type="term" value="C:box C/D methylation guide snoRNP complex"/>
    <property type="evidence" value="ECO:0007669"/>
    <property type="project" value="InterPro"/>
</dbReference>
<dbReference type="EMBL" id="JANBQB010000602">
    <property type="protein sequence ID" value="KAJ1974818.1"/>
    <property type="molecule type" value="Genomic_DNA"/>
</dbReference>
<accession>A0A9W8AZW6</accession>
<proteinExistence type="inferred from homology"/>
<protein>
    <recommendedName>
        <fullName evidence="3">Nucleolar protein 58</fullName>
    </recommendedName>
</protein>
<dbReference type="PROSITE" id="PS51358">
    <property type="entry name" value="NOP"/>
    <property type="match status" value="1"/>
</dbReference>
<dbReference type="Proteomes" id="UP001151582">
    <property type="component" value="Unassembled WGS sequence"/>
</dbReference>
<dbReference type="SUPFAM" id="SSF89124">
    <property type="entry name" value="Nop domain"/>
    <property type="match status" value="1"/>
</dbReference>
<evidence type="ECO:0000256" key="4">
    <source>
        <dbReference type="ARBA" id="ARBA00022517"/>
    </source>
</evidence>
<dbReference type="InterPro" id="IPR042239">
    <property type="entry name" value="Nop_C"/>
</dbReference>
<sequence>MLVLYETPAGFALFKLLDDGKLANPDSLYKSFQTADAANGTVKLQAFHKFENTVDALSAVTALVEAKVPSSLQTFLTEAVSEKEWKKQKLVVADPKLGSALAQALNLNIVSDASVLELYRGIRSQLEAVLTGLSGNDIAAMSLGLSHSLSRYKLKFSPDKVDTMVVQAIGLLDDLDKELNIYAMRVKEWYGWHFPEMAKVLNDNLVYARAVKLMGVRSNAANTDFSSVLPEELELELKDAAEISMGTEISDQDILNIRFLCDQVIDLSDYRTQLYEYLKHRMLAIAPNLTTLVGELVGARLIAHVGSLMNLAKSPGSTIQVIGAEKALFRALKTKQNTPKYGLIFHASLLGQTGPKDKGKIARMLSAKVARAVRVDALGNDDTPEVGLESRAQVEARIRQLESKFAAGAARKGRQNFAKTPKKYEYNASARYNDTNDSTLPKAPLPQTPHKSTDDSASSSSTPAAPSTGKKRKLEENQEDDAEATPSKKKKEKKEKKDKKDKKKQKKSKD</sequence>
<dbReference type="FunFam" id="1.10.287.4070:FF:000001">
    <property type="entry name" value="Probable Nucleolar protein 58"/>
    <property type="match status" value="1"/>
</dbReference>
<dbReference type="GO" id="GO:0030515">
    <property type="term" value="F:snoRNA binding"/>
    <property type="evidence" value="ECO:0007669"/>
    <property type="project" value="InterPro"/>
</dbReference>
<dbReference type="FunFam" id="1.10.246.90:FF:000003">
    <property type="entry name" value="Nucleolar protein 58"/>
    <property type="match status" value="1"/>
</dbReference>
<dbReference type="Pfam" id="PF08156">
    <property type="entry name" value="NOP5NT"/>
    <property type="match status" value="1"/>
</dbReference>
<dbReference type="PANTHER" id="PTHR10894">
    <property type="entry name" value="NUCLEOLAR PROTEIN 5 NUCLEOLAR PROTEIN NOP5 NOP58"/>
    <property type="match status" value="1"/>
</dbReference>
<dbReference type="SMART" id="SM00931">
    <property type="entry name" value="NOSIC"/>
    <property type="match status" value="1"/>
</dbReference>
<name>A0A9W8AZW6_9FUNG</name>
<dbReference type="GO" id="GO:0042254">
    <property type="term" value="P:ribosome biogenesis"/>
    <property type="evidence" value="ECO:0007669"/>
    <property type="project" value="UniProtKB-KW"/>
</dbReference>
<comment type="caution">
    <text evidence="10">The sequence shown here is derived from an EMBL/GenBank/DDBJ whole genome shotgun (WGS) entry which is preliminary data.</text>
</comment>
<comment type="subcellular location">
    <subcellularLocation>
        <location evidence="1">Nucleus</location>
        <location evidence="1">Nucleolus</location>
    </subcellularLocation>
</comment>
<evidence type="ECO:0000313" key="11">
    <source>
        <dbReference type="Proteomes" id="UP001151582"/>
    </source>
</evidence>
<keyword evidence="5" id="KW-0539">Nucleus</keyword>
<evidence type="ECO:0000313" key="10">
    <source>
        <dbReference type="EMBL" id="KAJ1974818.1"/>
    </source>
</evidence>
<dbReference type="GO" id="GO:0032040">
    <property type="term" value="C:small-subunit processome"/>
    <property type="evidence" value="ECO:0007669"/>
    <property type="project" value="InterPro"/>
</dbReference>
<evidence type="ECO:0000256" key="3">
    <source>
        <dbReference type="ARBA" id="ARBA00020379"/>
    </source>
</evidence>
<evidence type="ECO:0000256" key="6">
    <source>
        <dbReference type="ARBA" id="ARBA00023274"/>
    </source>
</evidence>
<dbReference type="InterPro" id="IPR002687">
    <property type="entry name" value="Nop_dom"/>
</dbReference>
<dbReference type="Gene3D" id="1.10.246.90">
    <property type="entry name" value="Nop domain"/>
    <property type="match status" value="1"/>
</dbReference>
<evidence type="ECO:0000256" key="2">
    <source>
        <dbReference type="ARBA" id="ARBA00009211"/>
    </source>
</evidence>
<evidence type="ECO:0000256" key="1">
    <source>
        <dbReference type="ARBA" id="ARBA00004604"/>
    </source>
</evidence>
<reference evidence="10" key="1">
    <citation type="submission" date="2022-07" db="EMBL/GenBank/DDBJ databases">
        <title>Phylogenomic reconstructions and comparative analyses of Kickxellomycotina fungi.</title>
        <authorList>
            <person name="Reynolds N.K."/>
            <person name="Stajich J.E."/>
            <person name="Barry K."/>
            <person name="Grigoriev I.V."/>
            <person name="Crous P."/>
            <person name="Smith M.E."/>
        </authorList>
    </citation>
    <scope>NUCLEOTIDE SEQUENCE</scope>
    <source>
        <strain evidence="10">RSA 567</strain>
    </source>
</reference>
<organism evidence="10 11">
    <name type="scientific">Dimargaris verticillata</name>
    <dbReference type="NCBI Taxonomy" id="2761393"/>
    <lineage>
        <taxon>Eukaryota</taxon>
        <taxon>Fungi</taxon>
        <taxon>Fungi incertae sedis</taxon>
        <taxon>Zoopagomycota</taxon>
        <taxon>Kickxellomycotina</taxon>
        <taxon>Dimargaritomycetes</taxon>
        <taxon>Dimargaritales</taxon>
        <taxon>Dimargaritaceae</taxon>
        <taxon>Dimargaris</taxon>
    </lineage>
</organism>
<feature type="compositionally biased region" description="Low complexity" evidence="8">
    <location>
        <begin position="455"/>
        <end position="468"/>
    </location>
</feature>
<dbReference type="Gene3D" id="1.10.287.4070">
    <property type="match status" value="1"/>
</dbReference>
<evidence type="ECO:0000256" key="7">
    <source>
        <dbReference type="ARBA" id="ARBA00024837"/>
    </source>
</evidence>
<dbReference type="InterPro" id="IPR045056">
    <property type="entry name" value="Nop56/Nop58"/>
</dbReference>
<dbReference type="InterPro" id="IPR012974">
    <property type="entry name" value="NOP58/56_N"/>
</dbReference>
<keyword evidence="11" id="KW-1185">Reference proteome</keyword>
<comment type="similarity">
    <text evidence="2">Belongs to the NOP5/NOP56 family.</text>
</comment>
<evidence type="ECO:0000256" key="8">
    <source>
        <dbReference type="SAM" id="MobiDB-lite"/>
    </source>
</evidence>
<keyword evidence="6" id="KW-0687">Ribonucleoprotein</keyword>
<feature type="domain" description="Nop" evidence="9">
    <location>
        <begin position="285"/>
        <end position="403"/>
    </location>
</feature>
<gene>
    <name evidence="10" type="primary">NOP58</name>
    <name evidence="10" type="ORF">H4R34_004576</name>
</gene>
<dbReference type="InterPro" id="IPR012976">
    <property type="entry name" value="NOSIC"/>
</dbReference>
<feature type="compositionally biased region" description="Basic residues" evidence="8">
    <location>
        <begin position="487"/>
        <end position="510"/>
    </location>
</feature>
<dbReference type="Pfam" id="PF01798">
    <property type="entry name" value="Nop"/>
    <property type="match status" value="1"/>
</dbReference>
<dbReference type="OrthoDB" id="6780543at2759"/>
<dbReference type="InterPro" id="IPR036070">
    <property type="entry name" value="Nop_dom_sf"/>
</dbReference>
<dbReference type="AlphaFoldDB" id="A0A9W8AZW6"/>
<feature type="region of interest" description="Disordered" evidence="8">
    <location>
        <begin position="431"/>
        <end position="510"/>
    </location>
</feature>